<proteinExistence type="predicted"/>
<dbReference type="Proteomes" id="UP000828048">
    <property type="component" value="Chromosome 11"/>
</dbReference>
<evidence type="ECO:0000313" key="1">
    <source>
        <dbReference type="EMBL" id="KAH7855939.1"/>
    </source>
</evidence>
<evidence type="ECO:0000313" key="2">
    <source>
        <dbReference type="Proteomes" id="UP000828048"/>
    </source>
</evidence>
<accession>A0ACB7YT01</accession>
<comment type="caution">
    <text evidence="1">The sequence shown here is derived from an EMBL/GenBank/DDBJ whole genome shotgun (WGS) entry which is preliminary data.</text>
</comment>
<keyword evidence="2" id="KW-1185">Reference proteome</keyword>
<gene>
    <name evidence="1" type="ORF">Vadar_030811</name>
</gene>
<protein>
    <submittedName>
        <fullName evidence="1">Uncharacterized protein</fullName>
    </submittedName>
</protein>
<reference evidence="1 2" key="1">
    <citation type="journal article" date="2021" name="Hortic Res">
        <title>High-quality reference genome and annotation aids understanding of berry development for evergreen blueberry (Vaccinium darrowii).</title>
        <authorList>
            <person name="Yu J."/>
            <person name="Hulse-Kemp A.M."/>
            <person name="Babiker E."/>
            <person name="Staton M."/>
        </authorList>
    </citation>
    <scope>NUCLEOTIDE SEQUENCE [LARGE SCALE GENOMIC DNA]</scope>
    <source>
        <strain evidence="2">cv. NJ 8807/NJ 8810</strain>
        <tissue evidence="1">Young leaf</tissue>
    </source>
</reference>
<dbReference type="EMBL" id="CM037161">
    <property type="protein sequence ID" value="KAH7855939.1"/>
    <property type="molecule type" value="Genomic_DNA"/>
</dbReference>
<name>A0ACB7YT01_9ERIC</name>
<organism evidence="1 2">
    <name type="scientific">Vaccinium darrowii</name>
    <dbReference type="NCBI Taxonomy" id="229202"/>
    <lineage>
        <taxon>Eukaryota</taxon>
        <taxon>Viridiplantae</taxon>
        <taxon>Streptophyta</taxon>
        <taxon>Embryophyta</taxon>
        <taxon>Tracheophyta</taxon>
        <taxon>Spermatophyta</taxon>
        <taxon>Magnoliopsida</taxon>
        <taxon>eudicotyledons</taxon>
        <taxon>Gunneridae</taxon>
        <taxon>Pentapetalae</taxon>
        <taxon>asterids</taxon>
        <taxon>Ericales</taxon>
        <taxon>Ericaceae</taxon>
        <taxon>Vaccinioideae</taxon>
        <taxon>Vaccinieae</taxon>
        <taxon>Vaccinium</taxon>
    </lineage>
</organism>
<sequence length="119" mass="13245">MESQAKGYSSPISCEVLDIGGNSAREESQSRRKLEFEDRDDLFNVNVPNEDEDEDESDKICITQWMEQICSGIDENAVGTCSELVFAPIDVLFPDDAPLLPSAFRVIPLDPKSVELSVF</sequence>